<accession>A0AAD7JXV0</accession>
<evidence type="ECO:0000313" key="3">
    <source>
        <dbReference type="Proteomes" id="UP001215598"/>
    </source>
</evidence>
<feature type="transmembrane region" description="Helical" evidence="1">
    <location>
        <begin position="260"/>
        <end position="284"/>
    </location>
</feature>
<feature type="transmembrane region" description="Helical" evidence="1">
    <location>
        <begin position="59"/>
        <end position="78"/>
    </location>
</feature>
<organism evidence="2 3">
    <name type="scientific">Mycena metata</name>
    <dbReference type="NCBI Taxonomy" id="1033252"/>
    <lineage>
        <taxon>Eukaryota</taxon>
        <taxon>Fungi</taxon>
        <taxon>Dikarya</taxon>
        <taxon>Basidiomycota</taxon>
        <taxon>Agaricomycotina</taxon>
        <taxon>Agaricomycetes</taxon>
        <taxon>Agaricomycetidae</taxon>
        <taxon>Agaricales</taxon>
        <taxon>Marasmiineae</taxon>
        <taxon>Mycenaceae</taxon>
        <taxon>Mycena</taxon>
    </lineage>
</organism>
<keyword evidence="1" id="KW-0812">Transmembrane</keyword>
<keyword evidence="3" id="KW-1185">Reference proteome</keyword>
<gene>
    <name evidence="2" type="ORF">B0H16DRAFT_1510927</name>
</gene>
<dbReference type="Proteomes" id="UP001215598">
    <property type="component" value="Unassembled WGS sequence"/>
</dbReference>
<name>A0AAD7JXV0_9AGAR</name>
<proteinExistence type="predicted"/>
<reference evidence="2" key="1">
    <citation type="submission" date="2023-03" db="EMBL/GenBank/DDBJ databases">
        <title>Massive genome expansion in bonnet fungi (Mycena s.s.) driven by repeated elements and novel gene families across ecological guilds.</title>
        <authorList>
            <consortium name="Lawrence Berkeley National Laboratory"/>
            <person name="Harder C.B."/>
            <person name="Miyauchi S."/>
            <person name="Viragh M."/>
            <person name="Kuo A."/>
            <person name="Thoen E."/>
            <person name="Andreopoulos B."/>
            <person name="Lu D."/>
            <person name="Skrede I."/>
            <person name="Drula E."/>
            <person name="Henrissat B."/>
            <person name="Morin E."/>
            <person name="Kohler A."/>
            <person name="Barry K."/>
            <person name="LaButti K."/>
            <person name="Morin E."/>
            <person name="Salamov A."/>
            <person name="Lipzen A."/>
            <person name="Mereny Z."/>
            <person name="Hegedus B."/>
            <person name="Baldrian P."/>
            <person name="Stursova M."/>
            <person name="Weitz H."/>
            <person name="Taylor A."/>
            <person name="Grigoriev I.V."/>
            <person name="Nagy L.G."/>
            <person name="Martin F."/>
            <person name="Kauserud H."/>
        </authorList>
    </citation>
    <scope>NUCLEOTIDE SEQUENCE</scope>
    <source>
        <strain evidence="2">CBHHK182m</strain>
    </source>
</reference>
<keyword evidence="1" id="KW-0472">Membrane</keyword>
<evidence type="ECO:0000313" key="2">
    <source>
        <dbReference type="EMBL" id="KAJ7774072.1"/>
    </source>
</evidence>
<keyword evidence="1" id="KW-1133">Transmembrane helix</keyword>
<protein>
    <submittedName>
        <fullName evidence="2">Uncharacterized protein</fullName>
    </submittedName>
</protein>
<dbReference type="EMBL" id="JARKIB010000012">
    <property type="protein sequence ID" value="KAJ7774072.1"/>
    <property type="molecule type" value="Genomic_DNA"/>
</dbReference>
<sequence>MTPAPMMSHDNISATTINRLAMLGARIADTVSHAKTWDWMRSIRQTESVQLMNTNLNSLATLVTFLAAVQAQAITFSLDKNDTRLRRASNALFFGGLFFDVLAGAIAVMGSVQLQRTYGLLQQREASLGSLEAAFKRNSGSQNKQDDLGLLHHLRLLERVIFPLLHSPRLWNSLSQSFQDSADLVEKISKDCNLEDFHRITCAYAISDYRHATTRLETFRFYTSLGFAASLTAPYPVMAGLGCLTGGAICLVLDSQPVQVWATSLGVLGGTLLLLVAVLGVIVWGPREL</sequence>
<feature type="transmembrane region" description="Helical" evidence="1">
    <location>
        <begin position="233"/>
        <end position="253"/>
    </location>
</feature>
<feature type="transmembrane region" description="Helical" evidence="1">
    <location>
        <begin position="90"/>
        <end position="112"/>
    </location>
</feature>
<evidence type="ECO:0000256" key="1">
    <source>
        <dbReference type="SAM" id="Phobius"/>
    </source>
</evidence>
<comment type="caution">
    <text evidence="2">The sequence shown here is derived from an EMBL/GenBank/DDBJ whole genome shotgun (WGS) entry which is preliminary data.</text>
</comment>
<dbReference type="AlphaFoldDB" id="A0AAD7JXV0"/>